<sequence>MKKYLILTVIALTLSLGTLSAQSLTTTSYSIGIPTGNLGDYISNVSGRGITFDYRKLVQPNIGVGFYVGWNVFYAEKPYDTYTLNNQSISGKQYRYTNSAPFMFATDYYLKPGGDFNPFIGAAVGGVYTQRATDMGLYRWEQDAFSFGVTPQIGFYYKIKTFAALSVAAKYNVVTKAGDFDAGQNYLSINIGYLFMGN</sequence>
<gene>
    <name evidence="2" type="ORF">DFQ04_0221</name>
</gene>
<dbReference type="AlphaFoldDB" id="A0A4R6T998"/>
<dbReference type="Gene3D" id="2.40.160.20">
    <property type="match status" value="1"/>
</dbReference>
<name>A0A4R6T998_9BACT</name>
<reference evidence="2 3" key="1">
    <citation type="submission" date="2019-03" db="EMBL/GenBank/DDBJ databases">
        <title>Genomic Encyclopedia of Type Strains, Phase III (KMG-III): the genomes of soil and plant-associated and newly described type strains.</title>
        <authorList>
            <person name="Whitman W."/>
        </authorList>
    </citation>
    <scope>NUCLEOTIDE SEQUENCE [LARGE SCALE GENOMIC DNA]</scope>
    <source>
        <strain evidence="2 3">CECT 8446</strain>
    </source>
</reference>
<dbReference type="InterPro" id="IPR011250">
    <property type="entry name" value="OMP/PagP_B-barrel"/>
</dbReference>
<feature type="signal peptide" evidence="1">
    <location>
        <begin position="1"/>
        <end position="21"/>
    </location>
</feature>
<evidence type="ECO:0000256" key="1">
    <source>
        <dbReference type="SAM" id="SignalP"/>
    </source>
</evidence>
<dbReference type="RefSeq" id="WP_133551839.1">
    <property type="nucleotide sequence ID" value="NZ_SNYF01000005.1"/>
</dbReference>
<keyword evidence="3" id="KW-1185">Reference proteome</keyword>
<keyword evidence="1" id="KW-0732">Signal</keyword>
<organism evidence="2 3">
    <name type="scientific">Algoriphagus boseongensis</name>
    <dbReference type="NCBI Taxonomy" id="1442587"/>
    <lineage>
        <taxon>Bacteria</taxon>
        <taxon>Pseudomonadati</taxon>
        <taxon>Bacteroidota</taxon>
        <taxon>Cytophagia</taxon>
        <taxon>Cytophagales</taxon>
        <taxon>Cyclobacteriaceae</taxon>
        <taxon>Algoriphagus</taxon>
    </lineage>
</organism>
<proteinExistence type="predicted"/>
<protein>
    <submittedName>
        <fullName evidence="2">OmpW family protein</fullName>
    </submittedName>
</protein>
<accession>A0A4R6T998</accession>
<comment type="caution">
    <text evidence="2">The sequence shown here is derived from an EMBL/GenBank/DDBJ whole genome shotgun (WGS) entry which is preliminary data.</text>
</comment>
<evidence type="ECO:0000313" key="3">
    <source>
        <dbReference type="Proteomes" id="UP000294535"/>
    </source>
</evidence>
<dbReference type="Proteomes" id="UP000294535">
    <property type="component" value="Unassembled WGS sequence"/>
</dbReference>
<evidence type="ECO:0000313" key="2">
    <source>
        <dbReference type="EMBL" id="TDQ18422.1"/>
    </source>
</evidence>
<feature type="chain" id="PRO_5020333434" evidence="1">
    <location>
        <begin position="22"/>
        <end position="198"/>
    </location>
</feature>
<dbReference type="OrthoDB" id="1094316at2"/>
<dbReference type="SUPFAM" id="SSF56925">
    <property type="entry name" value="OMPA-like"/>
    <property type="match status" value="1"/>
</dbReference>
<dbReference type="EMBL" id="SNYF01000005">
    <property type="protein sequence ID" value="TDQ18422.1"/>
    <property type="molecule type" value="Genomic_DNA"/>
</dbReference>